<dbReference type="GO" id="GO:0005634">
    <property type="term" value="C:nucleus"/>
    <property type="evidence" value="ECO:0007669"/>
    <property type="project" value="UniProtKB-SubCell"/>
</dbReference>
<dbReference type="InterPro" id="IPR013087">
    <property type="entry name" value="Znf_C2H2_type"/>
</dbReference>
<dbReference type="PANTHER" id="PTHR24404:SF41">
    <property type="entry name" value="ZINC FINGER PROTEIN 613"/>
    <property type="match status" value="1"/>
</dbReference>
<evidence type="ECO:0000256" key="9">
    <source>
        <dbReference type="ARBA" id="ARBA00023163"/>
    </source>
</evidence>
<evidence type="ECO:0000313" key="14">
    <source>
        <dbReference type="Proteomes" id="UP000614027"/>
    </source>
</evidence>
<sequence>PQEGPKRVPKQWPRPKVCGDCGKGFRDGASLRRHRRVPSTERPFGCPECGRGFWASASLVTHRRIHTG</sequence>
<evidence type="ECO:0000256" key="6">
    <source>
        <dbReference type="ARBA" id="ARBA00022833"/>
    </source>
</evidence>
<evidence type="ECO:0000256" key="1">
    <source>
        <dbReference type="ARBA" id="ARBA00004123"/>
    </source>
</evidence>
<evidence type="ECO:0000256" key="2">
    <source>
        <dbReference type="ARBA" id="ARBA00006991"/>
    </source>
</evidence>
<accession>A0A851N5N7</accession>
<comment type="caution">
    <text evidence="13">The sequence shown here is derived from an EMBL/GenBank/DDBJ whole genome shotgun (WGS) entry which is preliminary data.</text>
</comment>
<keyword evidence="7" id="KW-0805">Transcription regulation</keyword>
<evidence type="ECO:0000313" key="13">
    <source>
        <dbReference type="EMBL" id="NXC35267.1"/>
    </source>
</evidence>
<evidence type="ECO:0000256" key="10">
    <source>
        <dbReference type="ARBA" id="ARBA00023242"/>
    </source>
</evidence>
<evidence type="ECO:0000256" key="8">
    <source>
        <dbReference type="ARBA" id="ARBA00023125"/>
    </source>
</evidence>
<dbReference type="InterPro" id="IPR050589">
    <property type="entry name" value="Ikaros_C2H2-ZF"/>
</dbReference>
<proteinExistence type="inferred from homology"/>
<keyword evidence="8" id="KW-0238">DNA-binding</keyword>
<feature type="domain" description="C2H2-type" evidence="12">
    <location>
        <begin position="44"/>
        <end position="68"/>
    </location>
</feature>
<keyword evidence="6" id="KW-0862">Zinc</keyword>
<dbReference type="GO" id="GO:0000978">
    <property type="term" value="F:RNA polymerase II cis-regulatory region sequence-specific DNA binding"/>
    <property type="evidence" value="ECO:0007669"/>
    <property type="project" value="TreeGrafter"/>
</dbReference>
<dbReference type="GO" id="GO:0003700">
    <property type="term" value="F:DNA-binding transcription factor activity"/>
    <property type="evidence" value="ECO:0007669"/>
    <property type="project" value="TreeGrafter"/>
</dbReference>
<dbReference type="Gene3D" id="3.30.160.60">
    <property type="entry name" value="Classic Zinc Finger"/>
    <property type="match status" value="2"/>
</dbReference>
<keyword evidence="14" id="KW-1185">Reference proteome</keyword>
<organism evidence="13 14">
    <name type="scientific">Campylorhamphus procurvoides</name>
    <dbReference type="NCBI Taxonomy" id="190295"/>
    <lineage>
        <taxon>Eukaryota</taxon>
        <taxon>Metazoa</taxon>
        <taxon>Chordata</taxon>
        <taxon>Craniata</taxon>
        <taxon>Vertebrata</taxon>
        <taxon>Euteleostomi</taxon>
        <taxon>Archelosauria</taxon>
        <taxon>Archosauria</taxon>
        <taxon>Dinosauria</taxon>
        <taxon>Saurischia</taxon>
        <taxon>Theropoda</taxon>
        <taxon>Coelurosauria</taxon>
        <taxon>Aves</taxon>
        <taxon>Neognathae</taxon>
        <taxon>Neoaves</taxon>
        <taxon>Telluraves</taxon>
        <taxon>Australaves</taxon>
        <taxon>Passeriformes</taxon>
        <taxon>Dendrocolaptidae</taxon>
        <taxon>Campylorhamphus</taxon>
    </lineage>
</organism>
<dbReference type="SUPFAM" id="SSF57667">
    <property type="entry name" value="beta-beta-alpha zinc fingers"/>
    <property type="match status" value="1"/>
</dbReference>
<dbReference type="PROSITE" id="PS00028">
    <property type="entry name" value="ZINC_FINGER_C2H2_1"/>
    <property type="match status" value="1"/>
</dbReference>
<evidence type="ECO:0000256" key="7">
    <source>
        <dbReference type="ARBA" id="ARBA00023015"/>
    </source>
</evidence>
<feature type="non-terminal residue" evidence="13">
    <location>
        <position position="68"/>
    </location>
</feature>
<keyword evidence="3" id="KW-0479">Metal-binding</keyword>
<keyword evidence="9" id="KW-0804">Transcription</keyword>
<evidence type="ECO:0000256" key="3">
    <source>
        <dbReference type="ARBA" id="ARBA00022723"/>
    </source>
</evidence>
<dbReference type="GO" id="GO:0008270">
    <property type="term" value="F:zinc ion binding"/>
    <property type="evidence" value="ECO:0007669"/>
    <property type="project" value="UniProtKB-KW"/>
</dbReference>
<keyword evidence="10" id="KW-0539">Nucleus</keyword>
<comment type="similarity">
    <text evidence="2">Belongs to the krueppel C2H2-type zinc-finger protein family.</text>
</comment>
<protein>
    <submittedName>
        <fullName evidence="13">ZNF34 protein</fullName>
    </submittedName>
</protein>
<feature type="non-terminal residue" evidence="13">
    <location>
        <position position="1"/>
    </location>
</feature>
<keyword evidence="5 11" id="KW-0863">Zinc-finger</keyword>
<name>A0A851N5N7_9DEND</name>
<dbReference type="Pfam" id="PF00096">
    <property type="entry name" value="zf-C2H2"/>
    <property type="match status" value="1"/>
</dbReference>
<dbReference type="SMART" id="SM00355">
    <property type="entry name" value="ZnF_C2H2"/>
    <property type="match status" value="2"/>
</dbReference>
<dbReference type="Proteomes" id="UP000614027">
    <property type="component" value="Unassembled WGS sequence"/>
</dbReference>
<keyword evidence="4" id="KW-0677">Repeat</keyword>
<gene>
    <name evidence="13" type="primary">Znf34</name>
    <name evidence="13" type="ORF">CAMPRO_R15442</name>
</gene>
<dbReference type="PROSITE" id="PS50157">
    <property type="entry name" value="ZINC_FINGER_C2H2_2"/>
    <property type="match status" value="2"/>
</dbReference>
<evidence type="ECO:0000256" key="5">
    <source>
        <dbReference type="ARBA" id="ARBA00022771"/>
    </source>
</evidence>
<dbReference type="OrthoDB" id="6077919at2759"/>
<evidence type="ECO:0000256" key="4">
    <source>
        <dbReference type="ARBA" id="ARBA00022737"/>
    </source>
</evidence>
<dbReference type="InterPro" id="IPR036236">
    <property type="entry name" value="Znf_C2H2_sf"/>
</dbReference>
<reference evidence="13" key="1">
    <citation type="submission" date="2019-09" db="EMBL/GenBank/DDBJ databases">
        <title>Bird 10,000 Genomes (B10K) Project - Family phase.</title>
        <authorList>
            <person name="Zhang G."/>
        </authorList>
    </citation>
    <scope>NUCLEOTIDE SEQUENCE</scope>
    <source>
        <strain evidence="13">B10K-DU-001-09</strain>
        <tissue evidence="13">Muscle</tissue>
    </source>
</reference>
<comment type="subcellular location">
    <subcellularLocation>
        <location evidence="1">Nucleus</location>
    </subcellularLocation>
</comment>
<feature type="domain" description="C2H2-type" evidence="12">
    <location>
        <begin position="16"/>
        <end position="43"/>
    </location>
</feature>
<dbReference type="GO" id="GO:0006357">
    <property type="term" value="P:regulation of transcription by RNA polymerase II"/>
    <property type="evidence" value="ECO:0007669"/>
    <property type="project" value="TreeGrafter"/>
</dbReference>
<evidence type="ECO:0000259" key="12">
    <source>
        <dbReference type="PROSITE" id="PS50157"/>
    </source>
</evidence>
<dbReference type="FunFam" id="3.30.160.60:FF:000214">
    <property type="entry name" value="replication initiator 1 isoform X1"/>
    <property type="match status" value="1"/>
</dbReference>
<dbReference type="AlphaFoldDB" id="A0A851N5N7"/>
<dbReference type="PANTHER" id="PTHR24404">
    <property type="entry name" value="ZINC FINGER PROTEIN"/>
    <property type="match status" value="1"/>
</dbReference>
<evidence type="ECO:0000256" key="11">
    <source>
        <dbReference type="PROSITE-ProRule" id="PRU00042"/>
    </source>
</evidence>
<dbReference type="EMBL" id="WBMV01008043">
    <property type="protein sequence ID" value="NXC35267.1"/>
    <property type="molecule type" value="Genomic_DNA"/>
</dbReference>